<evidence type="ECO:0000256" key="13">
    <source>
        <dbReference type="PIRSR" id="PIRSR602401-1"/>
    </source>
</evidence>
<keyword evidence="6 13" id="KW-0479">Metal-binding</keyword>
<comment type="similarity">
    <text evidence="4 14">Belongs to the cytochrome P450 family.</text>
</comment>
<evidence type="ECO:0000256" key="3">
    <source>
        <dbReference type="ARBA" id="ARBA00004406"/>
    </source>
</evidence>
<dbReference type="GO" id="GO:0005789">
    <property type="term" value="C:endoplasmic reticulum membrane"/>
    <property type="evidence" value="ECO:0007669"/>
    <property type="project" value="UniProtKB-SubCell"/>
</dbReference>
<evidence type="ECO:0000256" key="10">
    <source>
        <dbReference type="ARBA" id="ARBA00023004"/>
    </source>
</evidence>
<dbReference type="GO" id="GO:0004497">
    <property type="term" value="F:monooxygenase activity"/>
    <property type="evidence" value="ECO:0007669"/>
    <property type="project" value="UniProtKB-KW"/>
</dbReference>
<keyword evidence="11 14" id="KW-0503">Monooxygenase</keyword>
<dbReference type="PRINTS" id="PR00463">
    <property type="entry name" value="EP450I"/>
</dbReference>
<evidence type="ECO:0000256" key="8">
    <source>
        <dbReference type="ARBA" id="ARBA00022848"/>
    </source>
</evidence>
<dbReference type="HOGENOM" id="CLU_001570_5_2_1"/>
<evidence type="ECO:0000256" key="1">
    <source>
        <dbReference type="ARBA" id="ARBA00001971"/>
    </source>
</evidence>
<dbReference type="InterPro" id="IPR001128">
    <property type="entry name" value="Cyt_P450"/>
</dbReference>
<keyword evidence="8" id="KW-0492">Microsome</keyword>
<dbReference type="PANTHER" id="PTHR24292">
    <property type="entry name" value="CYTOCHROME P450"/>
    <property type="match status" value="1"/>
</dbReference>
<dbReference type="PROSITE" id="PS00086">
    <property type="entry name" value="CYTOCHROME_P450"/>
    <property type="match status" value="1"/>
</dbReference>
<name>I1VJ25_DENPD</name>
<keyword evidence="15" id="KW-0812">Transmembrane</keyword>
<evidence type="ECO:0000256" key="14">
    <source>
        <dbReference type="RuleBase" id="RU000461"/>
    </source>
</evidence>
<keyword evidence="9 14" id="KW-0560">Oxidoreductase</keyword>
<evidence type="ECO:0000256" key="4">
    <source>
        <dbReference type="ARBA" id="ARBA00010617"/>
    </source>
</evidence>
<comment type="cofactor">
    <cofactor evidence="1 13">
        <name>heme</name>
        <dbReference type="ChEBI" id="CHEBI:30413"/>
    </cofactor>
</comment>
<dbReference type="PRINTS" id="PR00385">
    <property type="entry name" value="P450"/>
</dbReference>
<keyword evidence="10 13" id="KW-0408">Iron</keyword>
<dbReference type="PANTHER" id="PTHR24292:SF45">
    <property type="entry name" value="CYTOCHROME P450 6G1-RELATED"/>
    <property type="match status" value="1"/>
</dbReference>
<dbReference type="CDD" id="cd11056">
    <property type="entry name" value="CYP6-like"/>
    <property type="match status" value="1"/>
</dbReference>
<reference evidence="16" key="1">
    <citation type="journal article" date="2012" name="Insect Biochem. Mol. Biol.">
        <title>Transcriptome and full-length cDNA resources for the mountain pine beetle, Dendroctonus ponderosae Hopkins, a major insect pest of pine forests.</title>
        <authorList>
            <person name="Keeling C.I."/>
            <person name="Henderson H."/>
            <person name="Li M."/>
            <person name="Yuen M."/>
            <person name="Clark E.L."/>
            <person name="Fraser J.D."/>
            <person name="Huber D.P."/>
            <person name="Liao N.Y."/>
            <person name="Roderick Docking T."/>
            <person name="Birol I."/>
            <person name="Chan S.K."/>
            <person name="Taylor G.A."/>
            <person name="Palmquist D."/>
            <person name="Jones S.J."/>
            <person name="Bohlmann J."/>
        </authorList>
    </citation>
    <scope>NUCLEOTIDE SEQUENCE</scope>
</reference>
<evidence type="ECO:0000256" key="6">
    <source>
        <dbReference type="ARBA" id="ARBA00022723"/>
    </source>
</evidence>
<feature type="binding site" description="axial binding residue" evidence="13">
    <location>
        <position position="445"/>
    </location>
    <ligand>
        <name>heme</name>
        <dbReference type="ChEBI" id="CHEBI:30413"/>
    </ligand>
    <ligandPart>
        <name>Fe</name>
        <dbReference type="ChEBI" id="CHEBI:18248"/>
    </ligandPart>
</feature>
<evidence type="ECO:0000256" key="5">
    <source>
        <dbReference type="ARBA" id="ARBA00022617"/>
    </source>
</evidence>
<protein>
    <submittedName>
        <fullName evidence="16">Cytochrome P450 CYP345f1</fullName>
    </submittedName>
</protein>
<dbReference type="InterPro" id="IPR050476">
    <property type="entry name" value="Insect_CytP450_Detox"/>
</dbReference>
<dbReference type="InterPro" id="IPR036396">
    <property type="entry name" value="Cyt_P450_sf"/>
</dbReference>
<dbReference type="SUPFAM" id="SSF48264">
    <property type="entry name" value="Cytochrome P450"/>
    <property type="match status" value="1"/>
</dbReference>
<dbReference type="InterPro" id="IPR017972">
    <property type="entry name" value="Cyt_P450_CS"/>
</dbReference>
<dbReference type="GO" id="GO:0016705">
    <property type="term" value="F:oxidoreductase activity, acting on paired donors, with incorporation or reduction of molecular oxygen"/>
    <property type="evidence" value="ECO:0007669"/>
    <property type="project" value="InterPro"/>
</dbReference>
<sequence length="502" mass="58541">MYLNSLVPNGTTLVILSLLILLCYIYINIIHSYWKRRGIPYEKPYLLTGSLWNVFSGKRQIGKHFGDLYRKFDGPYFGIYICGKPYLVIRSPDIVKDITVRDFSNFEDRTFACDKNADDMTGNSLFILRNPEWRNVRMKLTNIFTSGKIKQMFPLMLQTADDLQHYVEKHDNEIVDVKDLAGKYMTDLVAKCFFGIDSCSFVEKPVTHFRKVCIDILDVNIFRSFCMFCYLFLPKLVSLLKLKLLDTHYLRKVFMETLLFREKTGFHRNDFVDLLINIRNTFANTEESTFDTTSMVSQAITFFIAGFETTSNLVEFTLYELSMHPECQDMLRREIFEVFPDETTPLTFDNVHQLKYLNMVIAETLRRYPFGPFLNRNCKKDYVISQTGFKIEKGTPVLVSLDGIHYDPTYYKNPEKFDPERFRAGYKHLLSACTYLPFGMGPRSCIGDRFAQVCARVGIICILKRFTVEKCHLTPDPLVLNPRSPFMQPVNGLQLKIRKLCY</sequence>
<dbReference type="GO" id="GO:0005506">
    <property type="term" value="F:iron ion binding"/>
    <property type="evidence" value="ECO:0007669"/>
    <property type="project" value="InterPro"/>
</dbReference>
<dbReference type="GO" id="GO:0020037">
    <property type="term" value="F:heme binding"/>
    <property type="evidence" value="ECO:0007669"/>
    <property type="project" value="InterPro"/>
</dbReference>
<gene>
    <name evidence="16" type="primary">CYP345F1</name>
</gene>
<accession>I1VJ25</accession>
<evidence type="ECO:0000256" key="2">
    <source>
        <dbReference type="ARBA" id="ARBA00004174"/>
    </source>
</evidence>
<keyword evidence="5 13" id="KW-0349">Heme</keyword>
<comment type="subcellular location">
    <subcellularLocation>
        <location evidence="3">Endoplasmic reticulum membrane</location>
        <topology evidence="3">Peripheral membrane protein</topology>
    </subcellularLocation>
    <subcellularLocation>
        <location evidence="2">Microsome membrane</location>
        <topology evidence="2">Peripheral membrane protein</topology>
    </subcellularLocation>
</comment>
<proteinExistence type="evidence at transcript level"/>
<evidence type="ECO:0000256" key="15">
    <source>
        <dbReference type="SAM" id="Phobius"/>
    </source>
</evidence>
<keyword evidence="12 15" id="KW-0472">Membrane</keyword>
<dbReference type="InterPro" id="IPR002401">
    <property type="entry name" value="Cyt_P450_E_grp-I"/>
</dbReference>
<feature type="transmembrane region" description="Helical" evidence="15">
    <location>
        <begin position="6"/>
        <end position="27"/>
    </location>
</feature>
<dbReference type="FunFam" id="1.10.630.10:FF:000042">
    <property type="entry name" value="Cytochrome P450"/>
    <property type="match status" value="1"/>
</dbReference>
<evidence type="ECO:0000256" key="7">
    <source>
        <dbReference type="ARBA" id="ARBA00022824"/>
    </source>
</evidence>
<evidence type="ECO:0000256" key="12">
    <source>
        <dbReference type="ARBA" id="ARBA00023136"/>
    </source>
</evidence>
<evidence type="ECO:0000256" key="11">
    <source>
        <dbReference type="ARBA" id="ARBA00023033"/>
    </source>
</evidence>
<dbReference type="EMBL" id="JQ855646">
    <property type="protein sequence ID" value="AFI45009.1"/>
    <property type="molecule type" value="mRNA"/>
</dbReference>
<dbReference type="Gene3D" id="1.10.630.10">
    <property type="entry name" value="Cytochrome P450"/>
    <property type="match status" value="1"/>
</dbReference>
<evidence type="ECO:0000256" key="9">
    <source>
        <dbReference type="ARBA" id="ARBA00023002"/>
    </source>
</evidence>
<keyword evidence="15" id="KW-1133">Transmembrane helix</keyword>
<organism evidence="16">
    <name type="scientific">Dendroctonus ponderosae</name>
    <name type="common">Mountain pine beetle</name>
    <dbReference type="NCBI Taxonomy" id="77166"/>
    <lineage>
        <taxon>Eukaryota</taxon>
        <taxon>Metazoa</taxon>
        <taxon>Ecdysozoa</taxon>
        <taxon>Arthropoda</taxon>
        <taxon>Hexapoda</taxon>
        <taxon>Insecta</taxon>
        <taxon>Pterygota</taxon>
        <taxon>Neoptera</taxon>
        <taxon>Endopterygota</taxon>
        <taxon>Coleoptera</taxon>
        <taxon>Polyphaga</taxon>
        <taxon>Cucujiformia</taxon>
        <taxon>Curculionidae</taxon>
        <taxon>Scolytinae</taxon>
        <taxon>Dendroctonus</taxon>
    </lineage>
</organism>
<dbReference type="AlphaFoldDB" id="I1VJ25"/>
<keyword evidence="7" id="KW-0256">Endoplasmic reticulum</keyword>
<evidence type="ECO:0000313" key="16">
    <source>
        <dbReference type="EMBL" id="AFI45009.1"/>
    </source>
</evidence>
<dbReference type="OrthoDB" id="2789670at2759"/>
<dbReference type="Pfam" id="PF00067">
    <property type="entry name" value="p450"/>
    <property type="match status" value="1"/>
</dbReference>